<evidence type="ECO:0000256" key="1">
    <source>
        <dbReference type="ARBA" id="ARBA00004141"/>
    </source>
</evidence>
<feature type="transmembrane region" description="Helical" evidence="6">
    <location>
        <begin position="106"/>
        <end position="132"/>
    </location>
</feature>
<dbReference type="Proteomes" id="UP000615326">
    <property type="component" value="Unassembled WGS sequence"/>
</dbReference>
<dbReference type="PIRSF" id="PIRSF006060">
    <property type="entry name" value="AA_transporter"/>
    <property type="match status" value="1"/>
</dbReference>
<feature type="transmembrane region" description="Helical" evidence="6">
    <location>
        <begin position="63"/>
        <end position="85"/>
    </location>
</feature>
<keyword evidence="3 6" id="KW-0812">Transmembrane</keyword>
<keyword evidence="2" id="KW-0813">Transport</keyword>
<evidence type="ECO:0000313" key="8">
    <source>
        <dbReference type="EMBL" id="NHO32787.1"/>
    </source>
</evidence>
<reference evidence="8 9" key="1">
    <citation type="journal article" date="2020" name="Int. J. Syst. Evol. Microbiol.">
        <title>Novel acetic acid bacteria from cider fermentations: Acetobacter conturbans sp. nov. and Acetobacter fallax sp. nov.</title>
        <authorList>
            <person name="Sombolestani A.S."/>
            <person name="Cleenwerck I."/>
            <person name="Cnockaert M."/>
            <person name="Borremans W."/>
            <person name="Wieme A.D."/>
            <person name="De Vuyst L."/>
            <person name="Vandamme P."/>
        </authorList>
    </citation>
    <scope>NUCLEOTIDE SEQUENCE [LARGE SCALE GENOMIC DNA]</scope>
    <source>
        <strain evidence="8 9">LMG 1637</strain>
    </source>
</reference>
<evidence type="ECO:0000256" key="6">
    <source>
        <dbReference type="SAM" id="Phobius"/>
    </source>
</evidence>
<feature type="transmembrane region" description="Helical" evidence="6">
    <location>
        <begin position="372"/>
        <end position="395"/>
    </location>
</feature>
<feature type="transmembrane region" description="Helical" evidence="6">
    <location>
        <begin position="167"/>
        <end position="189"/>
    </location>
</feature>
<keyword evidence="9" id="KW-1185">Reference proteome</keyword>
<feature type="transmembrane region" description="Helical" evidence="6">
    <location>
        <begin position="434"/>
        <end position="452"/>
    </location>
</feature>
<comment type="subcellular location">
    <subcellularLocation>
        <location evidence="1">Membrane</location>
        <topology evidence="1">Multi-pass membrane protein</topology>
    </subcellularLocation>
</comment>
<evidence type="ECO:0000256" key="2">
    <source>
        <dbReference type="ARBA" id="ARBA00022448"/>
    </source>
</evidence>
<evidence type="ECO:0000256" key="3">
    <source>
        <dbReference type="ARBA" id="ARBA00022692"/>
    </source>
</evidence>
<feature type="transmembrane region" description="Helical" evidence="6">
    <location>
        <begin position="347"/>
        <end position="366"/>
    </location>
</feature>
<gene>
    <name evidence="8" type="ORF">GOB84_09490</name>
</gene>
<comment type="caution">
    <text evidence="8">The sequence shown here is derived from an EMBL/GenBank/DDBJ whole genome shotgun (WGS) entry which is preliminary data.</text>
</comment>
<evidence type="ECO:0000256" key="4">
    <source>
        <dbReference type="ARBA" id="ARBA00022989"/>
    </source>
</evidence>
<feature type="domain" description="Amino acid permease/ SLC12A" evidence="7">
    <location>
        <begin position="34"/>
        <end position="423"/>
    </location>
</feature>
<dbReference type="RefSeq" id="WP_173577310.1">
    <property type="nucleotide sequence ID" value="NZ_WOSW01000015.1"/>
</dbReference>
<proteinExistence type="predicted"/>
<keyword evidence="5 6" id="KW-0472">Membrane</keyword>
<dbReference type="InterPro" id="IPR004841">
    <property type="entry name" value="AA-permease/SLC12A_dom"/>
</dbReference>
<organism evidence="8 9">
    <name type="scientific">Acetobacter fallax</name>
    <dbReference type="NCBI Taxonomy" id="1737473"/>
    <lineage>
        <taxon>Bacteria</taxon>
        <taxon>Pseudomonadati</taxon>
        <taxon>Pseudomonadota</taxon>
        <taxon>Alphaproteobacteria</taxon>
        <taxon>Acetobacterales</taxon>
        <taxon>Acetobacteraceae</taxon>
        <taxon>Acetobacter</taxon>
    </lineage>
</organism>
<dbReference type="Pfam" id="PF00324">
    <property type="entry name" value="AA_permease"/>
    <property type="match status" value="1"/>
</dbReference>
<dbReference type="PANTHER" id="PTHR43495">
    <property type="entry name" value="GABA PERMEASE"/>
    <property type="match status" value="1"/>
</dbReference>
<name>A0ABX0KAK2_9PROT</name>
<accession>A0ABX0KAK2</accession>
<feature type="transmembrane region" description="Helical" evidence="6">
    <location>
        <begin position="36"/>
        <end position="57"/>
    </location>
</feature>
<dbReference type="PANTHER" id="PTHR43495:SF5">
    <property type="entry name" value="GAMMA-AMINOBUTYRIC ACID PERMEASE"/>
    <property type="match status" value="1"/>
</dbReference>
<feature type="transmembrane region" description="Helical" evidence="6">
    <location>
        <begin position="209"/>
        <end position="238"/>
    </location>
</feature>
<evidence type="ECO:0000313" key="9">
    <source>
        <dbReference type="Proteomes" id="UP000615326"/>
    </source>
</evidence>
<evidence type="ECO:0000256" key="5">
    <source>
        <dbReference type="ARBA" id="ARBA00023136"/>
    </source>
</evidence>
<sequence length="465" mass="48522">MTADTGDSVTVSSVVTDFPSVSGTTPRRLTGWQVSMISVGGIIGAGLFVGTSATIAGAGPSVVLAYVLAGAVVWAAMLLLGELAIQHEGRGSFISHVGQVLGQRSAFVTGWSYAFLWVVTGGAQAVAGGLIISTLSGLRAPVGSLLLVGVALLLNTLPVRVYGRSEAVLSVIKLAALGLFAALGVWWGLKTPDAISEVHDNLLGHGGFFPLGGWAVLAVVPMIVQTFTGCEIAFVAAVESEDPQQSIRRTVSRVPLFILMFYLGSVLVILSLRPWTLVTPGQSPFLLVMHYLAVPFAEAVAVAVTLVAVLSCLNSAKYVVSRVIRELSELGCAPAAFGRSLEHGVPVMAVAISSVLEVIIIASAAWSPSRAYAVLLGASGSVVIFTYFMVSLSCYRNRDRIEGRFRLILARMLPLVLGALFLLILVLPEARLNGELAGGSILLIALASVVALRRGRSGASDSSGQ</sequence>
<feature type="transmembrane region" description="Helical" evidence="6">
    <location>
        <begin position="138"/>
        <end position="155"/>
    </location>
</feature>
<feature type="transmembrane region" description="Helical" evidence="6">
    <location>
        <begin position="407"/>
        <end position="428"/>
    </location>
</feature>
<dbReference type="Gene3D" id="1.20.1740.10">
    <property type="entry name" value="Amino acid/polyamine transporter I"/>
    <property type="match status" value="1"/>
</dbReference>
<keyword evidence="4 6" id="KW-1133">Transmembrane helix</keyword>
<evidence type="ECO:0000259" key="7">
    <source>
        <dbReference type="Pfam" id="PF00324"/>
    </source>
</evidence>
<dbReference type="EMBL" id="WOSW01000015">
    <property type="protein sequence ID" value="NHO32787.1"/>
    <property type="molecule type" value="Genomic_DNA"/>
</dbReference>
<feature type="transmembrane region" description="Helical" evidence="6">
    <location>
        <begin position="292"/>
        <end position="313"/>
    </location>
</feature>
<protein>
    <submittedName>
        <fullName evidence="8">Amino acid permease</fullName>
    </submittedName>
</protein>
<feature type="transmembrane region" description="Helical" evidence="6">
    <location>
        <begin position="250"/>
        <end position="272"/>
    </location>
</feature>